<dbReference type="Pfam" id="PF13360">
    <property type="entry name" value="PQQ_2"/>
    <property type="match status" value="2"/>
</dbReference>
<evidence type="ECO:0000259" key="5">
    <source>
        <dbReference type="PROSITE" id="PS50011"/>
    </source>
</evidence>
<dbReference type="PANTHER" id="PTHR34512:SF30">
    <property type="entry name" value="OUTER MEMBRANE PROTEIN ASSEMBLY FACTOR BAMB"/>
    <property type="match status" value="1"/>
</dbReference>
<dbReference type="InterPro" id="IPR000719">
    <property type="entry name" value="Prot_kinase_dom"/>
</dbReference>
<dbReference type="PANTHER" id="PTHR34512">
    <property type="entry name" value="CELL SURFACE PROTEIN"/>
    <property type="match status" value="1"/>
</dbReference>
<dbReference type="GO" id="GO:0005524">
    <property type="term" value="F:ATP binding"/>
    <property type="evidence" value="ECO:0007669"/>
    <property type="project" value="UniProtKB-UniRule"/>
</dbReference>
<dbReference type="AlphaFoldDB" id="A0A543BZY2"/>
<dbReference type="SUPFAM" id="SSF50998">
    <property type="entry name" value="Quinoprotein alcohol dehydrogenase-like"/>
    <property type="match status" value="2"/>
</dbReference>
<dbReference type="SUPFAM" id="SSF56112">
    <property type="entry name" value="Protein kinase-like (PK-like)"/>
    <property type="match status" value="1"/>
</dbReference>
<keyword evidence="6" id="KW-0808">Transferase</keyword>
<feature type="domain" description="Protein kinase" evidence="5">
    <location>
        <begin position="15"/>
        <end position="266"/>
    </location>
</feature>
<reference evidence="6 7" key="1">
    <citation type="submission" date="2019-06" db="EMBL/GenBank/DDBJ databases">
        <title>Sequencing the genomes of 1000 actinobacteria strains.</title>
        <authorList>
            <person name="Klenk H.-P."/>
        </authorList>
    </citation>
    <scope>NUCLEOTIDE SEQUENCE [LARGE SCALE GENOMIC DNA]</scope>
    <source>
        <strain evidence="6 7">DSM 102200</strain>
    </source>
</reference>
<dbReference type="InterPro" id="IPR015943">
    <property type="entry name" value="WD40/YVTN_repeat-like_dom_sf"/>
</dbReference>
<dbReference type="SMART" id="SM00220">
    <property type="entry name" value="S_TKc"/>
    <property type="match status" value="1"/>
</dbReference>
<dbReference type="Pfam" id="PF00069">
    <property type="entry name" value="Pkinase"/>
    <property type="match status" value="1"/>
</dbReference>
<dbReference type="SMART" id="SM00564">
    <property type="entry name" value="PQQ"/>
    <property type="match status" value="7"/>
</dbReference>
<comment type="caution">
    <text evidence="6">The sequence shown here is derived from an EMBL/GenBank/DDBJ whole genome shotgun (WGS) entry which is preliminary data.</text>
</comment>
<dbReference type="PROSITE" id="PS00108">
    <property type="entry name" value="PROTEIN_KINASE_ST"/>
    <property type="match status" value="1"/>
</dbReference>
<dbReference type="GO" id="GO:0004674">
    <property type="term" value="F:protein serine/threonine kinase activity"/>
    <property type="evidence" value="ECO:0007669"/>
    <property type="project" value="UniProtKB-KW"/>
</dbReference>
<dbReference type="InterPro" id="IPR018391">
    <property type="entry name" value="PQQ_b-propeller_rpt"/>
</dbReference>
<dbReference type="Proteomes" id="UP000316096">
    <property type="component" value="Unassembled WGS sequence"/>
</dbReference>
<dbReference type="Gene3D" id="1.10.510.10">
    <property type="entry name" value="Transferase(Phosphotransferase) domain 1"/>
    <property type="match status" value="1"/>
</dbReference>
<accession>A0A543BZY2</accession>
<dbReference type="RefSeq" id="WP_185792664.1">
    <property type="nucleotide sequence ID" value="NZ_VFOZ01000002.1"/>
</dbReference>
<dbReference type="Gene3D" id="2.130.10.10">
    <property type="entry name" value="YVTN repeat-like/Quinoprotein amine dehydrogenase"/>
    <property type="match status" value="2"/>
</dbReference>
<gene>
    <name evidence="6" type="ORF">FB559_7691</name>
</gene>
<dbReference type="Gene3D" id="3.30.200.20">
    <property type="entry name" value="Phosphorylase Kinase, domain 1"/>
    <property type="match status" value="1"/>
</dbReference>
<dbReference type="Gene3D" id="2.40.128.630">
    <property type="match status" value="1"/>
</dbReference>
<dbReference type="InterPro" id="IPR011009">
    <property type="entry name" value="Kinase-like_dom_sf"/>
</dbReference>
<dbReference type="PROSITE" id="PS00107">
    <property type="entry name" value="PROTEIN_KINASE_ATP"/>
    <property type="match status" value="1"/>
</dbReference>
<keyword evidence="6" id="KW-0418">Kinase</keyword>
<evidence type="ECO:0000256" key="1">
    <source>
        <dbReference type="ARBA" id="ARBA00022741"/>
    </source>
</evidence>
<protein>
    <submittedName>
        <fullName evidence="6">Serine/threonine protein kinase</fullName>
    </submittedName>
</protein>
<dbReference type="PROSITE" id="PS50011">
    <property type="entry name" value="PROTEIN_KINASE_DOM"/>
    <property type="match status" value="1"/>
</dbReference>
<dbReference type="EMBL" id="VFOZ01000002">
    <property type="protein sequence ID" value="TQL90387.1"/>
    <property type="molecule type" value="Genomic_DNA"/>
</dbReference>
<keyword evidence="1 3" id="KW-0547">Nucleotide-binding</keyword>
<keyword evidence="7" id="KW-1185">Reference proteome</keyword>
<feature type="compositionally biased region" description="Pro residues" evidence="4">
    <location>
        <begin position="338"/>
        <end position="353"/>
    </location>
</feature>
<evidence type="ECO:0000256" key="3">
    <source>
        <dbReference type="PROSITE-ProRule" id="PRU10141"/>
    </source>
</evidence>
<dbReference type="InterPro" id="IPR002372">
    <property type="entry name" value="PQQ_rpt_dom"/>
</dbReference>
<dbReference type="CDD" id="cd14014">
    <property type="entry name" value="STKc_PknB_like"/>
    <property type="match status" value="1"/>
</dbReference>
<evidence type="ECO:0000256" key="4">
    <source>
        <dbReference type="SAM" id="MobiDB-lite"/>
    </source>
</evidence>
<evidence type="ECO:0000256" key="2">
    <source>
        <dbReference type="ARBA" id="ARBA00022840"/>
    </source>
</evidence>
<dbReference type="InterPro" id="IPR017441">
    <property type="entry name" value="Protein_kinase_ATP_BS"/>
</dbReference>
<keyword evidence="6" id="KW-0723">Serine/threonine-protein kinase</keyword>
<dbReference type="InterPro" id="IPR011047">
    <property type="entry name" value="Quinoprotein_ADH-like_sf"/>
</dbReference>
<feature type="binding site" evidence="3">
    <location>
        <position position="43"/>
    </location>
    <ligand>
        <name>ATP</name>
        <dbReference type="ChEBI" id="CHEBI:30616"/>
    </ligand>
</feature>
<evidence type="ECO:0000313" key="6">
    <source>
        <dbReference type="EMBL" id="TQL90387.1"/>
    </source>
</evidence>
<feature type="region of interest" description="Disordered" evidence="4">
    <location>
        <begin position="330"/>
        <end position="358"/>
    </location>
</feature>
<name>A0A543BZY2_9ACTN</name>
<sequence length="677" mass="69732">MDPLRAEDPRRIGAYHLLGRLGAGGMGTVYIGRSPAGLPVAIKVVHAELADDPSFRGRFAREVTAARAVSGAFTAPVIDADPGAPSPWLVTAFLPGMTLHDAVTRHGPFPVPAVYALGASLAEALISVHRAGVVHRDLKPANVMLAPDGPRLIDFGIAHAADAAVLTRTGSLIGSPGFLAPEQAVGGATGPASDVFAFGAVLTFAATGDSPFGRGGAPALIYRVVHNAPRLDGVADPELRALIAACLDKNPRNRPAPVHLLQRLAVRAPGADVLHGTDWLPDTVAGGIAEAERPPQAPPPDRRRFLLIGGGAVAAVATGAVVITTLARGGGAEGAPAPSLPPIPSPTPTPTPAPAKQRWSRDLGTDPYGGLAVANGVLCVSGDQGRLFGLNAANGKQRWRHTVGDRGVGAATWRTPVVSGRDLYVGWPDTNGVLYSYDVVTGQERWRYRVASDARTPAVSGGLVCVGDGDDVLHAVDTATGAVRWRRSVGKVFNSQPYAAGGIVYVDTTNDLYALDAATGRTRWHHAMPGGAVGPMAAGGVVFCSDAQGELFAFGAKDGTQRWKFTGGTSVGRPWASGGVVYVADGSGNMNALDAASGTVRWRFETGEQAVGRAAVGDGMVCFTAKSDVIGLEAATGRVRWRGTVGGEVRGDMVVANGAAYVGCDNGRVYAYAVKGA</sequence>
<organism evidence="6 7">
    <name type="scientific">Actinoallomurus bryophytorum</name>
    <dbReference type="NCBI Taxonomy" id="1490222"/>
    <lineage>
        <taxon>Bacteria</taxon>
        <taxon>Bacillati</taxon>
        <taxon>Actinomycetota</taxon>
        <taxon>Actinomycetes</taxon>
        <taxon>Streptosporangiales</taxon>
        <taxon>Thermomonosporaceae</taxon>
        <taxon>Actinoallomurus</taxon>
    </lineage>
</organism>
<keyword evidence="2 3" id="KW-0067">ATP-binding</keyword>
<dbReference type="InterPro" id="IPR008271">
    <property type="entry name" value="Ser/Thr_kinase_AS"/>
</dbReference>
<proteinExistence type="predicted"/>
<evidence type="ECO:0000313" key="7">
    <source>
        <dbReference type="Proteomes" id="UP000316096"/>
    </source>
</evidence>